<comment type="caution">
    <text evidence="2">The sequence shown here is derived from an EMBL/GenBank/DDBJ whole genome shotgun (WGS) entry which is preliminary data.</text>
</comment>
<dbReference type="Proteomes" id="UP000632339">
    <property type="component" value="Unassembled WGS sequence"/>
</dbReference>
<evidence type="ECO:0000259" key="1">
    <source>
        <dbReference type="Pfam" id="PF20247"/>
    </source>
</evidence>
<feature type="domain" description="DUF6602" evidence="1">
    <location>
        <begin position="33"/>
        <end position="126"/>
    </location>
</feature>
<reference evidence="3" key="1">
    <citation type="journal article" date="2019" name="Int. J. Syst. Evol. Microbiol.">
        <title>The Global Catalogue of Microorganisms (GCM) 10K type strain sequencing project: providing services to taxonomists for standard genome sequencing and annotation.</title>
        <authorList>
            <consortium name="The Broad Institute Genomics Platform"/>
            <consortium name="The Broad Institute Genome Sequencing Center for Infectious Disease"/>
            <person name="Wu L."/>
            <person name="Ma J."/>
        </authorList>
    </citation>
    <scope>NUCLEOTIDE SEQUENCE [LARGE SCALE GENOMIC DNA]</scope>
    <source>
        <strain evidence="3">CGMCC 1.6375</strain>
    </source>
</reference>
<evidence type="ECO:0000313" key="3">
    <source>
        <dbReference type="Proteomes" id="UP000632339"/>
    </source>
</evidence>
<dbReference type="RefSeq" id="WP_019942561.1">
    <property type="nucleotide sequence ID" value="NZ_BMLI01000001.1"/>
</dbReference>
<organism evidence="2 3">
    <name type="scientific">Dyadobacter beijingensis</name>
    <dbReference type="NCBI Taxonomy" id="365489"/>
    <lineage>
        <taxon>Bacteria</taxon>
        <taxon>Pseudomonadati</taxon>
        <taxon>Bacteroidota</taxon>
        <taxon>Cytophagia</taxon>
        <taxon>Cytophagales</taxon>
        <taxon>Spirosomataceae</taxon>
        <taxon>Dyadobacter</taxon>
    </lineage>
</organism>
<name>A0ABQ2HHE0_9BACT</name>
<evidence type="ECO:0000313" key="2">
    <source>
        <dbReference type="EMBL" id="GGM81783.1"/>
    </source>
</evidence>
<proteinExistence type="predicted"/>
<gene>
    <name evidence="2" type="ORF">GCM10010967_11910</name>
</gene>
<dbReference type="Pfam" id="PF20247">
    <property type="entry name" value="DUF6602"/>
    <property type="match status" value="1"/>
</dbReference>
<keyword evidence="3" id="KW-1185">Reference proteome</keyword>
<dbReference type="EMBL" id="BMLI01000001">
    <property type="protein sequence ID" value="GGM81783.1"/>
    <property type="molecule type" value="Genomic_DNA"/>
</dbReference>
<dbReference type="InterPro" id="IPR046537">
    <property type="entry name" value="DUF6602"/>
</dbReference>
<sequence>MGNNAVYASLIENLQQLELIFSPTEEAFKVDRYSTGDKKEVSVQDFIKSYLTYDYRIAKGHIFSQTDASQSIDCVVLAPNHPDLLTPKRKIILAEGVYAAVEIKPDIHNKAEFLRGLNQCKSVKALQRPVQRLEIPEADIQPYKEFQKRIPSVIFSAKSMAPADTANYLCEKIATGEFTIYDYPDLIFTLDNGLFVISPDMAHTPFSRHLLRINQEFASRTLFHFEGKTRAENLAMFIIHFLSLPAAFMQLAESILIKYLLNLQDFNVKTWPLPKQSPFQS</sequence>
<protein>
    <recommendedName>
        <fullName evidence="1">DUF6602 domain-containing protein</fullName>
    </recommendedName>
</protein>
<accession>A0ABQ2HHE0</accession>